<dbReference type="PIR" id="S43594">
    <property type="entry name" value="S43594"/>
</dbReference>
<dbReference type="AlphaFoldDB" id="Q21512"/>
<evidence type="ECO:0000256" key="1">
    <source>
        <dbReference type="SAM" id="Phobius"/>
    </source>
</evidence>
<dbReference type="PANTHER" id="PTHR35013:SF3">
    <property type="entry name" value="TRANSMEMBRANE PROTEIN"/>
    <property type="match status" value="1"/>
</dbReference>
<gene>
    <name evidence="2" type="ORF">CELE_M04D8.7</name>
    <name evidence="2 4" type="ORF">M04D8.7</name>
</gene>
<evidence type="ECO:0000313" key="2">
    <source>
        <dbReference type="EMBL" id="CAA83615.1"/>
    </source>
</evidence>
<keyword evidence="1 2" id="KW-0812">Transmembrane</keyword>
<dbReference type="WormBase" id="M04D8.7">
    <property type="protein sequence ID" value="CE00580"/>
    <property type="gene ID" value="WBGene00010865"/>
</dbReference>
<evidence type="ECO:0000313" key="3">
    <source>
        <dbReference type="Proteomes" id="UP000001940"/>
    </source>
</evidence>
<dbReference type="EMBL" id="BX284603">
    <property type="protein sequence ID" value="CAA83615.1"/>
    <property type="molecule type" value="Genomic_DNA"/>
</dbReference>
<dbReference type="PANTHER" id="PTHR35013">
    <property type="entry name" value="PROTEIN CBG22618-RELATED"/>
    <property type="match status" value="1"/>
</dbReference>
<dbReference type="eggNOG" id="ENOG502R0NT">
    <property type="taxonomic scope" value="Eukaryota"/>
</dbReference>
<evidence type="ECO:0000313" key="4">
    <source>
        <dbReference type="WormBase" id="M04D8.7"/>
    </source>
</evidence>
<keyword evidence="1" id="KW-0472">Membrane</keyword>
<sequence length="170" mass="18975">MKIGCLPIRPVIYALASAGILRSGAQFYYGPHGIFLSLIPIAYLFFNGFLIFAVAKRDVKHLKWAQRLTMTATILSVIPFLLFPVVSASFFASGEIEAIEKNGTHFRPEHYGNMTSPDFRFVFGVVAGFCVEIGAAFFIAVELFKYILVSRIWLSEVNWTLMHTGGFQAP</sequence>
<dbReference type="SMR" id="Q21512"/>
<accession>Q21512</accession>
<dbReference type="OrthoDB" id="5773895at2759"/>
<proteinExistence type="predicted"/>
<dbReference type="CTD" id="187446"/>
<keyword evidence="3" id="KW-1185">Reference proteome</keyword>
<reference evidence="2 3" key="1">
    <citation type="journal article" date="1998" name="Science">
        <title>Genome sequence of the nematode C. elegans: a platform for investigating biology.</title>
        <authorList>
            <consortium name="The C. elegans sequencing consortium"/>
            <person name="Sulson J.E."/>
            <person name="Waterston R."/>
        </authorList>
    </citation>
    <scope>NUCLEOTIDE SEQUENCE [LARGE SCALE GENOMIC DNA]</scope>
    <source>
        <strain evidence="2 3">Bristol N2</strain>
    </source>
</reference>
<dbReference type="Pfam" id="PF10912">
    <property type="entry name" value="Glam1"/>
    <property type="match status" value="1"/>
</dbReference>
<feature type="transmembrane region" description="Helical" evidence="1">
    <location>
        <begin position="35"/>
        <end position="55"/>
    </location>
</feature>
<keyword evidence="1" id="KW-1133">Transmembrane helix</keyword>
<dbReference type="Proteomes" id="UP000001940">
    <property type="component" value="Chromosome III"/>
</dbReference>
<dbReference type="PaxDb" id="6239-M04D8.7"/>
<dbReference type="OMA" id="LITRIWR"/>
<name>Q21512_CAEEL</name>
<feature type="transmembrane region" description="Helical" evidence="1">
    <location>
        <begin position="121"/>
        <end position="144"/>
    </location>
</feature>
<dbReference type="InterPro" id="IPR024483">
    <property type="entry name" value="Glam1"/>
</dbReference>
<dbReference type="IntAct" id="Q21512">
    <property type="interactions" value="1"/>
</dbReference>
<dbReference type="KEGG" id="cel:CELE_M04D8.7"/>
<dbReference type="FunCoup" id="Q21512">
    <property type="interactions" value="811"/>
</dbReference>
<dbReference type="InParanoid" id="Q21512"/>
<feature type="transmembrane region" description="Helical" evidence="1">
    <location>
        <begin position="67"/>
        <end position="92"/>
    </location>
</feature>
<dbReference type="PhylomeDB" id="Q21512"/>
<dbReference type="Bgee" id="WBGene00010865">
    <property type="expression patterns" value="Expressed in larva and 2 other cell types or tissues"/>
</dbReference>
<dbReference type="AGR" id="WB:WBGene00010865"/>
<protein>
    <submittedName>
        <fullName evidence="2">Transmembrane protein</fullName>
    </submittedName>
</protein>
<dbReference type="HOGENOM" id="CLU_130061_0_0_1"/>
<dbReference type="UCSC" id="M04D8.7">
    <property type="organism name" value="c. elegans"/>
</dbReference>
<organism evidence="2 3">
    <name type="scientific">Caenorhabditis elegans</name>
    <dbReference type="NCBI Taxonomy" id="6239"/>
    <lineage>
        <taxon>Eukaryota</taxon>
        <taxon>Metazoa</taxon>
        <taxon>Ecdysozoa</taxon>
        <taxon>Nematoda</taxon>
        <taxon>Chromadorea</taxon>
        <taxon>Rhabditida</taxon>
        <taxon>Rhabditina</taxon>
        <taxon>Rhabditomorpha</taxon>
        <taxon>Rhabditoidea</taxon>
        <taxon>Rhabditidae</taxon>
        <taxon>Peloderinae</taxon>
        <taxon>Caenorhabditis</taxon>
    </lineage>
</organism>
<dbReference type="GeneID" id="187446"/>
<dbReference type="RefSeq" id="NP_499228.1">
    <property type="nucleotide sequence ID" value="NM_066827.1"/>
</dbReference>